<feature type="compositionally biased region" description="Polar residues" evidence="1">
    <location>
        <begin position="487"/>
        <end position="503"/>
    </location>
</feature>
<comment type="caution">
    <text evidence="2">The sequence shown here is derived from an EMBL/GenBank/DDBJ whole genome shotgun (WGS) entry which is preliminary data.</text>
</comment>
<dbReference type="Proteomes" id="UP001338125">
    <property type="component" value="Unassembled WGS sequence"/>
</dbReference>
<sequence>MIKVLSPFRSTYRLINVAIDSGQIPNDMRRSLELVRTCHNDLQHLIDLRNEHLSLLEGQPRALDRVNNIIEAAHRGLAEVFGIVEKYRPELHDGRTPLQNQMAWVFRDSQEFRSLEPVVSRHHAAVLAEVGFLRNLALVTMLRDEVKPEESIGSNDRDIFDNVELLEELIGEISGTLMPSTECYDSSCSDGRIPVSPELTPTPLALNRTSIKASASVQTLRVDYCDLPEPVFPNAIPDQQPFSNAQANVSNTSIPLSLNIQGGKKDGQQAVLNQTDDLGLALLLGGEKDSNLDLTFRFQPHSTQPSSSHSTHRQSMSLFSFPSIPSLRGSTSSLAVSSESGTPTINSQSRFSLLSRPSAPSPLRSQQSFAQGRFASPAAKQGAEKSSDSGQAPLLTTDISSGVRLLSTIPSEWIYNYDETTPPEAIVPMPSAELRQPHRHSFPLEKPSAGLSLPSYLAEKRQPPPQATTFDQPPKSSPKQRFIPWTQRYTDMADNSSAKSQSYRPWRPFTKDRPSSRGSVYELPGSPAPLEPPA</sequence>
<protein>
    <submittedName>
        <fullName evidence="2">Uncharacterized protein</fullName>
    </submittedName>
</protein>
<name>A0ABR0T572_9HYPO</name>
<feature type="region of interest" description="Disordered" evidence="1">
    <location>
        <begin position="459"/>
        <end position="534"/>
    </location>
</feature>
<gene>
    <name evidence="2" type="ORF">PT974_01586</name>
</gene>
<evidence type="ECO:0000256" key="1">
    <source>
        <dbReference type="SAM" id="MobiDB-lite"/>
    </source>
</evidence>
<evidence type="ECO:0000313" key="2">
    <source>
        <dbReference type="EMBL" id="KAK5999195.1"/>
    </source>
</evidence>
<feature type="compositionally biased region" description="Polar residues" evidence="1">
    <location>
        <begin position="330"/>
        <end position="348"/>
    </location>
</feature>
<feature type="region of interest" description="Disordered" evidence="1">
    <location>
        <begin position="330"/>
        <end position="395"/>
    </location>
</feature>
<dbReference type="EMBL" id="JAVFKD010000001">
    <property type="protein sequence ID" value="KAK5999195.1"/>
    <property type="molecule type" value="Genomic_DNA"/>
</dbReference>
<feature type="compositionally biased region" description="Low complexity" evidence="1">
    <location>
        <begin position="349"/>
        <end position="368"/>
    </location>
</feature>
<accession>A0ABR0T572</accession>
<evidence type="ECO:0000313" key="3">
    <source>
        <dbReference type="Proteomes" id="UP001338125"/>
    </source>
</evidence>
<reference evidence="2 3" key="1">
    <citation type="submission" date="2024-01" db="EMBL/GenBank/DDBJ databases">
        <title>Complete genome of Cladobotryum mycophilum ATHUM6906.</title>
        <authorList>
            <person name="Christinaki A.C."/>
            <person name="Myridakis A.I."/>
            <person name="Kouvelis V.N."/>
        </authorList>
    </citation>
    <scope>NUCLEOTIDE SEQUENCE [LARGE SCALE GENOMIC DNA]</scope>
    <source>
        <strain evidence="2 3">ATHUM6906</strain>
    </source>
</reference>
<organism evidence="2 3">
    <name type="scientific">Cladobotryum mycophilum</name>
    <dbReference type="NCBI Taxonomy" id="491253"/>
    <lineage>
        <taxon>Eukaryota</taxon>
        <taxon>Fungi</taxon>
        <taxon>Dikarya</taxon>
        <taxon>Ascomycota</taxon>
        <taxon>Pezizomycotina</taxon>
        <taxon>Sordariomycetes</taxon>
        <taxon>Hypocreomycetidae</taxon>
        <taxon>Hypocreales</taxon>
        <taxon>Hypocreaceae</taxon>
        <taxon>Cladobotryum</taxon>
    </lineage>
</organism>
<proteinExistence type="predicted"/>
<keyword evidence="3" id="KW-1185">Reference proteome</keyword>